<dbReference type="GO" id="GO:0003700">
    <property type="term" value="F:DNA-binding transcription factor activity"/>
    <property type="evidence" value="ECO:0007669"/>
    <property type="project" value="InterPro"/>
</dbReference>
<dbReference type="GO" id="GO:0006351">
    <property type="term" value="P:DNA-templated transcription"/>
    <property type="evidence" value="ECO:0007669"/>
    <property type="project" value="TreeGrafter"/>
</dbReference>
<dbReference type="PANTHER" id="PTHR30537:SF5">
    <property type="entry name" value="HTH-TYPE TRANSCRIPTIONAL ACTIVATOR TTDR-RELATED"/>
    <property type="match status" value="1"/>
</dbReference>
<sequence length="303" mass="33464">MDMLAAMRIFQKVASTLSFTDASELLGIAASSVSRQVDALEAQLGVKLLTRTTRRLTLTEPGHTYKEQLDTLLAELDAVNESIASFADAPRGRLKVSSPRVFGKRLLTPLIPSFLEAFPKVTLELSLTDDYVDLVETDTDLAIRIGALGDSSLVSRPLGRYRRLLVCHPDFLRGRTAPQLPADLLNHNCLRYRRSGERVAWTFAKPDGEGCIEVAPQGDLVANDVEVLLESALAGLGIALLPYWLVRDALAAGRLVRLLPDFPSMSTLQDAGIHFVYAINRRQSRKVHAFIEYVMRHTATLLI</sequence>
<gene>
    <name evidence="6" type="ORF">RR42_m1557</name>
</gene>
<dbReference type="Gene3D" id="3.40.190.290">
    <property type="match status" value="1"/>
</dbReference>
<dbReference type="GO" id="GO:0043565">
    <property type="term" value="F:sequence-specific DNA binding"/>
    <property type="evidence" value="ECO:0007669"/>
    <property type="project" value="TreeGrafter"/>
</dbReference>
<dbReference type="Gene3D" id="1.10.10.10">
    <property type="entry name" value="Winged helix-like DNA-binding domain superfamily/Winged helix DNA-binding domain"/>
    <property type="match status" value="1"/>
</dbReference>
<keyword evidence="4" id="KW-0804">Transcription</keyword>
<dbReference type="InterPro" id="IPR005119">
    <property type="entry name" value="LysR_subst-bd"/>
</dbReference>
<comment type="similarity">
    <text evidence="1">Belongs to the LysR transcriptional regulatory family.</text>
</comment>
<dbReference type="SUPFAM" id="SSF46785">
    <property type="entry name" value="Winged helix' DNA-binding domain"/>
    <property type="match status" value="1"/>
</dbReference>
<dbReference type="InterPro" id="IPR058163">
    <property type="entry name" value="LysR-type_TF_proteobact-type"/>
</dbReference>
<dbReference type="Proteomes" id="UP000031843">
    <property type="component" value="Chromosome main"/>
</dbReference>
<dbReference type="OrthoDB" id="9786526at2"/>
<evidence type="ECO:0000256" key="1">
    <source>
        <dbReference type="ARBA" id="ARBA00009437"/>
    </source>
</evidence>
<evidence type="ECO:0000256" key="3">
    <source>
        <dbReference type="ARBA" id="ARBA00023125"/>
    </source>
</evidence>
<dbReference type="InterPro" id="IPR036390">
    <property type="entry name" value="WH_DNA-bd_sf"/>
</dbReference>
<evidence type="ECO:0000256" key="2">
    <source>
        <dbReference type="ARBA" id="ARBA00023015"/>
    </source>
</evidence>
<dbReference type="Pfam" id="PF03466">
    <property type="entry name" value="LysR_substrate"/>
    <property type="match status" value="1"/>
</dbReference>
<dbReference type="EMBL" id="CP010536">
    <property type="protein sequence ID" value="AJG18955.1"/>
    <property type="molecule type" value="Genomic_DNA"/>
</dbReference>
<protein>
    <submittedName>
        <fullName evidence="6">Transcriptional regulator, LysR family</fullName>
    </submittedName>
</protein>
<evidence type="ECO:0000259" key="5">
    <source>
        <dbReference type="PROSITE" id="PS50931"/>
    </source>
</evidence>
<proteinExistence type="inferred from homology"/>
<dbReference type="CDD" id="cd08422">
    <property type="entry name" value="PBP2_CrgA_like"/>
    <property type="match status" value="1"/>
</dbReference>
<accession>A0A0C4Y7F4</accession>
<dbReference type="FunFam" id="1.10.10.10:FF:000001">
    <property type="entry name" value="LysR family transcriptional regulator"/>
    <property type="match status" value="1"/>
</dbReference>
<dbReference type="InterPro" id="IPR000847">
    <property type="entry name" value="LysR_HTH_N"/>
</dbReference>
<dbReference type="SUPFAM" id="SSF53850">
    <property type="entry name" value="Periplasmic binding protein-like II"/>
    <property type="match status" value="1"/>
</dbReference>
<dbReference type="Pfam" id="PF00126">
    <property type="entry name" value="HTH_1"/>
    <property type="match status" value="1"/>
</dbReference>
<organism evidence="6 7">
    <name type="scientific">Cupriavidus basilensis</name>
    <dbReference type="NCBI Taxonomy" id="68895"/>
    <lineage>
        <taxon>Bacteria</taxon>
        <taxon>Pseudomonadati</taxon>
        <taxon>Pseudomonadota</taxon>
        <taxon>Betaproteobacteria</taxon>
        <taxon>Burkholderiales</taxon>
        <taxon>Burkholderiaceae</taxon>
        <taxon>Cupriavidus</taxon>
    </lineage>
</organism>
<name>A0A0C4Y7F4_9BURK</name>
<dbReference type="RefSeq" id="WP_043345359.1">
    <property type="nucleotide sequence ID" value="NZ_CP010536.1"/>
</dbReference>
<evidence type="ECO:0000313" key="7">
    <source>
        <dbReference type="Proteomes" id="UP000031843"/>
    </source>
</evidence>
<dbReference type="PANTHER" id="PTHR30537">
    <property type="entry name" value="HTH-TYPE TRANSCRIPTIONAL REGULATOR"/>
    <property type="match status" value="1"/>
</dbReference>
<evidence type="ECO:0000256" key="4">
    <source>
        <dbReference type="ARBA" id="ARBA00023163"/>
    </source>
</evidence>
<dbReference type="STRING" id="68895.RR42_m1557"/>
<feature type="domain" description="HTH lysR-type" evidence="5">
    <location>
        <begin position="1"/>
        <end position="59"/>
    </location>
</feature>
<dbReference type="InterPro" id="IPR036388">
    <property type="entry name" value="WH-like_DNA-bd_sf"/>
</dbReference>
<keyword evidence="7" id="KW-1185">Reference proteome</keyword>
<dbReference type="PROSITE" id="PS50931">
    <property type="entry name" value="HTH_LYSR"/>
    <property type="match status" value="1"/>
</dbReference>
<evidence type="ECO:0000313" key="6">
    <source>
        <dbReference type="EMBL" id="AJG18955.1"/>
    </source>
</evidence>
<dbReference type="KEGG" id="cbw:RR42_m1557"/>
<reference evidence="6 7" key="1">
    <citation type="journal article" date="2015" name="Genome Announc.">
        <title>Complete Genome Sequence of Cupriavidus basilensis 4G11, Isolated from the Oak Ridge Field Research Center Site.</title>
        <authorList>
            <person name="Ray J."/>
            <person name="Waters R.J."/>
            <person name="Skerker J.M."/>
            <person name="Kuehl J.V."/>
            <person name="Price M.N."/>
            <person name="Huang J."/>
            <person name="Chakraborty R."/>
            <person name="Arkin A.P."/>
            <person name="Deutschbauer A."/>
        </authorList>
    </citation>
    <scope>NUCLEOTIDE SEQUENCE [LARGE SCALE GENOMIC DNA]</scope>
    <source>
        <strain evidence="6">4G11</strain>
    </source>
</reference>
<keyword evidence="2" id="KW-0805">Transcription regulation</keyword>
<keyword evidence="3" id="KW-0238">DNA-binding</keyword>
<dbReference type="AlphaFoldDB" id="A0A0C4Y7F4"/>